<gene>
    <name evidence="1" type="ORF">H6G97_47625</name>
</gene>
<dbReference type="Gene3D" id="3.40.50.300">
    <property type="entry name" value="P-loop containing nucleotide triphosphate hydrolases"/>
    <property type="match status" value="1"/>
</dbReference>
<accession>A0ABR8E4Q3</accession>
<keyword evidence="2" id="KW-1185">Reference proteome</keyword>
<reference evidence="1 2" key="1">
    <citation type="journal article" date="2020" name="ISME J.">
        <title>Comparative genomics reveals insights into cyanobacterial evolution and habitat adaptation.</title>
        <authorList>
            <person name="Chen M.Y."/>
            <person name="Teng W.K."/>
            <person name="Zhao L."/>
            <person name="Hu C.X."/>
            <person name="Zhou Y.K."/>
            <person name="Han B.P."/>
            <person name="Song L.R."/>
            <person name="Shu W.S."/>
        </authorList>
    </citation>
    <scope>NUCLEOTIDE SEQUENCE [LARGE SCALE GENOMIC DNA]</scope>
    <source>
        <strain evidence="1 2">FACHB-838</strain>
    </source>
</reference>
<dbReference type="InterPro" id="IPR027417">
    <property type="entry name" value="P-loop_NTPase"/>
</dbReference>
<dbReference type="Pfam" id="PF13671">
    <property type="entry name" value="AAA_33"/>
    <property type="match status" value="1"/>
</dbReference>
<organism evidence="1 2">
    <name type="scientific">Nostoc flagelliforme FACHB-838</name>
    <dbReference type="NCBI Taxonomy" id="2692904"/>
    <lineage>
        <taxon>Bacteria</taxon>
        <taxon>Bacillati</taxon>
        <taxon>Cyanobacteriota</taxon>
        <taxon>Cyanophyceae</taxon>
        <taxon>Nostocales</taxon>
        <taxon>Nostocaceae</taxon>
        <taxon>Nostoc</taxon>
    </lineage>
</organism>
<dbReference type="SUPFAM" id="SSF52540">
    <property type="entry name" value="P-loop containing nucleoside triphosphate hydrolases"/>
    <property type="match status" value="1"/>
</dbReference>
<sequence length="700" mass="79399">MICHFLIGIPGSGKTTFAVELAKLGNYRIVSTDAIRQQLYGDASIQGEWSQIEEKVISEIVDAIAQGDSVIYDATNAKRIWRIDLLIKLNSSLACLVQQGEEVLWMGWYLQTPIATCKLWNQKRTRQVPDMIIENMHKSLLEFPPVAAEGFASVKEIDVTSPKFDIQQIPIQIQQLPRTLTNRANRNRHITLHGYSKLLDFERLMHLISLIIRYPGIGNLQITHPSLLESVLGNVPPFASSLEEATAFMGKLCGTIYANKNAIEFDLHWLQQNSLIGANSIAPSSGITLPPAHSITPSTFVTHAYSDCDSFRRLIQIIRLILHHPFLQDTGKGSLQTLVSALRENGIIDGDGLDTVRKDIEKVLKPYKILPEFSLRDGYFAGTAILSIHELTKVFDVLQSQAKSLDDPVALEIYETFATRMVKSKLGVSNVYPVRAIANRNMIDPEFLPTDALSRNLEQLEEAIAKGQLLELNRFSGSGKFVLDEESFFLAFPLQIVFCNQAWYLGFKCEDGKYAGLFRFERLDRLFVGQFQERFRSKHDQEQSLQKLQKLSAAGAGIFLGYSASDQRQFLSHDKQERSQASVTVELWFNDTIFRFITEGTKRFPAKQMKMSPPVEGGRLMLPKSIFCLKKTKNQQFPNRFRVVLPKWYFGDVEFLRWIVGFDGRVLCNLITIAKYFQYKLCTFLQLHKSLKSVAPKILV</sequence>
<name>A0ABR8E4Q3_9NOSO</name>
<evidence type="ECO:0000313" key="1">
    <source>
        <dbReference type="EMBL" id="MBD2536539.1"/>
    </source>
</evidence>
<comment type="caution">
    <text evidence="1">The sequence shown here is derived from an EMBL/GenBank/DDBJ whole genome shotgun (WGS) entry which is preliminary data.</text>
</comment>
<evidence type="ECO:0000313" key="2">
    <source>
        <dbReference type="Proteomes" id="UP000623440"/>
    </source>
</evidence>
<proteinExistence type="predicted"/>
<dbReference type="EMBL" id="JACJSI010000482">
    <property type="protein sequence ID" value="MBD2536539.1"/>
    <property type="molecule type" value="Genomic_DNA"/>
</dbReference>
<dbReference type="RefSeq" id="WP_190947248.1">
    <property type="nucleotide sequence ID" value="NZ_JACJSI010000482.1"/>
</dbReference>
<protein>
    <submittedName>
        <fullName evidence="1">WYL domain-containing protein</fullName>
    </submittedName>
</protein>
<dbReference type="Proteomes" id="UP000623440">
    <property type="component" value="Unassembled WGS sequence"/>
</dbReference>